<dbReference type="Pfam" id="PF01058">
    <property type="entry name" value="Oxidored_q6"/>
    <property type="match status" value="1"/>
</dbReference>
<evidence type="ECO:0000313" key="4">
    <source>
        <dbReference type="Proteomes" id="UP000649604"/>
    </source>
</evidence>
<keyword evidence="1" id="KW-0560">Oxidoreductase</keyword>
<dbReference type="EMBL" id="WJJP01000615">
    <property type="protein sequence ID" value="MBD3326665.1"/>
    <property type="molecule type" value="Genomic_DNA"/>
</dbReference>
<dbReference type="GO" id="GO:0051536">
    <property type="term" value="F:iron-sulfur cluster binding"/>
    <property type="evidence" value="ECO:0007669"/>
    <property type="project" value="InterPro"/>
</dbReference>
<dbReference type="GO" id="GO:0016491">
    <property type="term" value="F:oxidoreductase activity"/>
    <property type="evidence" value="ECO:0007669"/>
    <property type="project" value="UniProtKB-KW"/>
</dbReference>
<reference evidence="3" key="1">
    <citation type="submission" date="2019-11" db="EMBL/GenBank/DDBJ databases">
        <title>Microbial mats filling the niche in hypersaline microbial mats.</title>
        <authorList>
            <person name="Wong H.L."/>
            <person name="Macleod F.I."/>
            <person name="White R.A. III"/>
            <person name="Burns B.P."/>
        </authorList>
    </citation>
    <scope>NUCLEOTIDE SEQUENCE</scope>
    <source>
        <strain evidence="3">Rbin_158</strain>
    </source>
</reference>
<sequence>MAKPKVAFFEFADCEGCQLCAIDLTPEELLDLLNVVDIVEFREAISEKSDTYDVAIVEGSITRQSDVARLKKIRETAAILVALGSCAHIAGINALKNFQSKSEYQQAVYPDDPTKYETDVARPLHEIVPVDAFIPGCPIDTQEFLRVVKNVVLGKAPGIPDYPVCVECKQKENVCVYEKGIQCLGPVIRAGCGARCPSNGGYCFGCRGIIPEPNINSQQDIMQKYDLTFEQMKDKFKLFLERNKEVFPDA</sequence>
<evidence type="ECO:0000313" key="3">
    <source>
        <dbReference type="EMBL" id="MBD3326665.1"/>
    </source>
</evidence>
<evidence type="ECO:0000256" key="1">
    <source>
        <dbReference type="ARBA" id="ARBA00023002"/>
    </source>
</evidence>
<dbReference type="AlphaFoldDB" id="A0A9D5JYT3"/>
<dbReference type="PANTHER" id="PTHR42845">
    <property type="entry name" value="COENZYME F420-REDUCING HYDROGENASE, GAMMA SUBUNIT"/>
    <property type="match status" value="1"/>
</dbReference>
<dbReference type="SUPFAM" id="SSF56770">
    <property type="entry name" value="HydA/Nqo6-like"/>
    <property type="match status" value="1"/>
</dbReference>
<dbReference type="Gene3D" id="3.40.50.700">
    <property type="entry name" value="NADH:ubiquinone oxidoreductase-like, 20kDa subunit"/>
    <property type="match status" value="1"/>
</dbReference>
<protein>
    <submittedName>
        <fullName evidence="3">NADH:ubiquinone oxidoreductase</fullName>
    </submittedName>
</protein>
<accession>A0A9D5JYT3</accession>
<organism evidence="3 4">
    <name type="scientific">candidate division KSB3 bacterium</name>
    <dbReference type="NCBI Taxonomy" id="2044937"/>
    <lineage>
        <taxon>Bacteria</taxon>
        <taxon>candidate division KSB3</taxon>
    </lineage>
</organism>
<dbReference type="InterPro" id="IPR037024">
    <property type="entry name" value="NiFe_Hase_small_N_sf"/>
</dbReference>
<gene>
    <name evidence="3" type="ORF">GF339_18925</name>
</gene>
<name>A0A9D5JYT3_9BACT</name>
<feature type="domain" description="NADH:ubiquinone oxidoreductase-like 20kDa subunit" evidence="2">
    <location>
        <begin position="14"/>
        <end position="149"/>
    </location>
</feature>
<evidence type="ECO:0000259" key="2">
    <source>
        <dbReference type="Pfam" id="PF01058"/>
    </source>
</evidence>
<dbReference type="InterPro" id="IPR006137">
    <property type="entry name" value="NADH_UbQ_OxRdtase-like_20kDa"/>
</dbReference>
<dbReference type="InterPro" id="IPR051349">
    <property type="entry name" value="Hydrogenase_assoc-protein"/>
</dbReference>
<comment type="caution">
    <text evidence="3">The sequence shown here is derived from an EMBL/GenBank/DDBJ whole genome shotgun (WGS) entry which is preliminary data.</text>
</comment>
<dbReference type="PANTHER" id="PTHR42845:SF1">
    <property type="entry name" value="HYDROGENASE SMALL SUBUNIT"/>
    <property type="match status" value="1"/>
</dbReference>
<dbReference type="Proteomes" id="UP000649604">
    <property type="component" value="Unassembled WGS sequence"/>
</dbReference>
<proteinExistence type="predicted"/>